<evidence type="ECO:0000313" key="5">
    <source>
        <dbReference type="EMBL" id="PKG28538.1"/>
    </source>
</evidence>
<dbReference type="Pfam" id="PF00501">
    <property type="entry name" value="AMP-binding"/>
    <property type="match status" value="1"/>
</dbReference>
<dbReference type="Proteomes" id="UP000233343">
    <property type="component" value="Unassembled WGS sequence"/>
</dbReference>
<keyword evidence="6" id="KW-1185">Reference proteome</keyword>
<feature type="domain" description="AMP-dependent synthetase/ligase" evidence="3">
    <location>
        <begin position="14"/>
        <end position="371"/>
    </location>
</feature>
<evidence type="ECO:0000259" key="3">
    <source>
        <dbReference type="Pfam" id="PF00501"/>
    </source>
</evidence>
<dbReference type="RefSeq" id="WP_066193376.1">
    <property type="nucleotide sequence ID" value="NZ_JAFDQP010000003.1"/>
</dbReference>
<sequence length="507" mass="58305">MIITGDKTVYSLIQEKAEQHPNKIFLYYQDETITYEQLLYRVRQTGHLLKSKGVKKGDKIAILLNNCPEFYDLWFGCCAIGAVLVPINTASTPYEIKYFLEHSDSVGFFSENQLLTNAVKQLDAINRLSFVETVEDNWSETLNQFDSIALNEAIQYDDVCCMMYTSGTTSKPKGVEITNQNYIFAGETSIHYQWLKPSDRYLIFLPLFHANSQYYTTMASLTVGCSIVLQKKFSSSTFWDDVNKYKPTVSSFVATIIKMLLQNEAHPIERNHSLRQAGYGLFVTFNELEQFEERFGVKLFQWYGMTETITTSIVTPIHEKRIRDKHTGIVPIGKPALSHEVKIVDDYGNEVKPGEVGEIIVKSPSLMKGYYKNEQATAETIRDGWLYSGDNGYYNHSGYIWFVDRNKDMIKRAGENISSLEVENVIRDHPSVEDCAVIAAPDHLREETVVAYIKILDNKTLTKEDIDVFCKERLSYFKVPQLYRFIDKFPRTSIGKIQKNLLREMLE</sequence>
<proteinExistence type="inferred from homology"/>
<evidence type="ECO:0000256" key="1">
    <source>
        <dbReference type="ARBA" id="ARBA00006432"/>
    </source>
</evidence>
<dbReference type="Pfam" id="PF13193">
    <property type="entry name" value="AMP-binding_C"/>
    <property type="match status" value="1"/>
</dbReference>
<dbReference type="InterPro" id="IPR020845">
    <property type="entry name" value="AMP-binding_CS"/>
</dbReference>
<comment type="caution">
    <text evidence="5">The sequence shown here is derived from an EMBL/GenBank/DDBJ whole genome shotgun (WGS) entry which is preliminary data.</text>
</comment>
<dbReference type="InterPro" id="IPR045851">
    <property type="entry name" value="AMP-bd_C_sf"/>
</dbReference>
<dbReference type="PANTHER" id="PTHR43201">
    <property type="entry name" value="ACYL-COA SYNTHETASE"/>
    <property type="match status" value="1"/>
</dbReference>
<dbReference type="Gene3D" id="3.40.50.12780">
    <property type="entry name" value="N-terminal domain of ligase-like"/>
    <property type="match status" value="1"/>
</dbReference>
<accession>A0A2N0ZGB2</accession>
<protein>
    <submittedName>
        <fullName evidence="5">ATP-dependent acyl-CoA ligase</fullName>
    </submittedName>
</protein>
<reference evidence="5 6" key="1">
    <citation type="journal article" date="2010" name="Int. J. Syst. Evol. Microbiol.">
        <title>Bacillus horneckiae sp. nov., isolated from a spacecraft-assembly clean room.</title>
        <authorList>
            <person name="Vaishampayan P."/>
            <person name="Probst A."/>
            <person name="Krishnamurthi S."/>
            <person name="Ghosh S."/>
            <person name="Osman S."/>
            <person name="McDowall A."/>
            <person name="Ruckmani A."/>
            <person name="Mayilraj S."/>
            <person name="Venkateswaran K."/>
        </authorList>
    </citation>
    <scope>NUCLEOTIDE SEQUENCE [LARGE SCALE GENOMIC DNA]</scope>
    <source>
        <strain evidence="6">1PO1SC</strain>
    </source>
</reference>
<organism evidence="5 6">
    <name type="scientific">Cytobacillus horneckiae</name>
    <dbReference type="NCBI Taxonomy" id="549687"/>
    <lineage>
        <taxon>Bacteria</taxon>
        <taxon>Bacillati</taxon>
        <taxon>Bacillota</taxon>
        <taxon>Bacilli</taxon>
        <taxon>Bacillales</taxon>
        <taxon>Bacillaceae</taxon>
        <taxon>Cytobacillus</taxon>
    </lineage>
</organism>
<evidence type="ECO:0000313" key="6">
    <source>
        <dbReference type="Proteomes" id="UP000233343"/>
    </source>
</evidence>
<dbReference type="FunFam" id="3.30.300.30:FF:000008">
    <property type="entry name" value="2,3-dihydroxybenzoate-AMP ligase"/>
    <property type="match status" value="1"/>
</dbReference>
<name>A0A2N0ZGB2_9BACI</name>
<dbReference type="InterPro" id="IPR000873">
    <property type="entry name" value="AMP-dep_synth/lig_dom"/>
</dbReference>
<dbReference type="GO" id="GO:0031956">
    <property type="term" value="F:medium-chain fatty acid-CoA ligase activity"/>
    <property type="evidence" value="ECO:0007669"/>
    <property type="project" value="TreeGrafter"/>
</dbReference>
<dbReference type="PROSITE" id="PS00455">
    <property type="entry name" value="AMP_BINDING"/>
    <property type="match status" value="1"/>
</dbReference>
<dbReference type="EMBL" id="PISD01000028">
    <property type="protein sequence ID" value="PKG28538.1"/>
    <property type="molecule type" value="Genomic_DNA"/>
</dbReference>
<dbReference type="InterPro" id="IPR025110">
    <property type="entry name" value="AMP-bd_C"/>
</dbReference>
<dbReference type="GO" id="GO:0006631">
    <property type="term" value="P:fatty acid metabolic process"/>
    <property type="evidence" value="ECO:0007669"/>
    <property type="project" value="TreeGrafter"/>
</dbReference>
<dbReference type="InterPro" id="IPR042099">
    <property type="entry name" value="ANL_N_sf"/>
</dbReference>
<evidence type="ECO:0000259" key="4">
    <source>
        <dbReference type="Pfam" id="PF13193"/>
    </source>
</evidence>
<feature type="domain" description="AMP-binding enzyme C-terminal" evidence="4">
    <location>
        <begin position="421"/>
        <end position="496"/>
    </location>
</feature>
<dbReference type="SUPFAM" id="SSF56801">
    <property type="entry name" value="Acetyl-CoA synthetase-like"/>
    <property type="match status" value="1"/>
</dbReference>
<dbReference type="Gene3D" id="3.30.300.30">
    <property type="match status" value="1"/>
</dbReference>
<evidence type="ECO:0000256" key="2">
    <source>
        <dbReference type="ARBA" id="ARBA00022598"/>
    </source>
</evidence>
<comment type="similarity">
    <text evidence="1">Belongs to the ATP-dependent AMP-binding enzyme family.</text>
</comment>
<dbReference type="AlphaFoldDB" id="A0A2N0ZGB2"/>
<gene>
    <name evidence="5" type="ORF">CWS20_13290</name>
</gene>
<keyword evidence="2 5" id="KW-0436">Ligase</keyword>
<dbReference type="PANTHER" id="PTHR43201:SF5">
    <property type="entry name" value="MEDIUM-CHAIN ACYL-COA LIGASE ACSF2, MITOCHONDRIAL"/>
    <property type="match status" value="1"/>
</dbReference>